<evidence type="ECO:0000256" key="2">
    <source>
        <dbReference type="SAM" id="SignalP"/>
    </source>
</evidence>
<evidence type="ECO:0000256" key="1">
    <source>
        <dbReference type="SAM" id="MobiDB-lite"/>
    </source>
</evidence>
<dbReference type="Pfam" id="PF04213">
    <property type="entry name" value="HtaA"/>
    <property type="match status" value="1"/>
</dbReference>
<dbReference type="Proteomes" id="UP000256324">
    <property type="component" value="Unassembled WGS sequence"/>
</dbReference>
<feature type="signal peptide" evidence="2">
    <location>
        <begin position="1"/>
        <end position="31"/>
    </location>
</feature>
<proteinExistence type="predicted"/>
<reference evidence="4 5" key="1">
    <citation type="submission" date="2017-09" db="EMBL/GenBank/DDBJ databases">
        <authorList>
            <person name="Bumgarner R.E."/>
        </authorList>
    </citation>
    <scope>NUCLEOTIDE SEQUENCE [LARGE SCALE GENOMIC DNA]</scope>
    <source>
        <strain evidence="4 5">T34998</strain>
    </source>
</reference>
<evidence type="ECO:0000313" key="5">
    <source>
        <dbReference type="Proteomes" id="UP000256324"/>
    </source>
</evidence>
<feature type="region of interest" description="Disordered" evidence="1">
    <location>
        <begin position="146"/>
        <end position="242"/>
    </location>
</feature>
<feature type="compositionally biased region" description="Polar residues" evidence="1">
    <location>
        <begin position="208"/>
        <end position="223"/>
    </location>
</feature>
<protein>
    <submittedName>
        <fullName evidence="4">Htaa family protein</fullName>
    </submittedName>
</protein>
<comment type="caution">
    <text evidence="4">The sequence shown here is derived from an EMBL/GenBank/DDBJ whole genome shotgun (WGS) entry which is preliminary data.</text>
</comment>
<feature type="compositionally biased region" description="Basic and acidic residues" evidence="1">
    <location>
        <begin position="149"/>
        <end position="158"/>
    </location>
</feature>
<gene>
    <name evidence="4" type="ORF">CP880_00865</name>
</gene>
<organism evidence="4 5">
    <name type="scientific">Cutibacterium namnetense</name>
    <dbReference type="NCBI Taxonomy" id="1574624"/>
    <lineage>
        <taxon>Bacteria</taxon>
        <taxon>Bacillati</taxon>
        <taxon>Actinomycetota</taxon>
        <taxon>Actinomycetes</taxon>
        <taxon>Propionibacteriales</taxon>
        <taxon>Propionibacteriaceae</taxon>
        <taxon>Cutibacterium</taxon>
    </lineage>
</organism>
<keyword evidence="5" id="KW-1185">Reference proteome</keyword>
<feature type="compositionally biased region" description="Low complexity" evidence="1">
    <location>
        <begin position="166"/>
        <end position="180"/>
    </location>
</feature>
<evidence type="ECO:0000259" key="3">
    <source>
        <dbReference type="Pfam" id="PF04213"/>
    </source>
</evidence>
<keyword evidence="2" id="KW-0732">Signal</keyword>
<dbReference type="InterPro" id="IPR007331">
    <property type="entry name" value="Htaa"/>
</dbReference>
<sequence length="482" mass="50051">MTTSAMRKFVASMLGAVLALAGVLIAPAAWAAGPTVTVTPVGREGGDITIKGKGFSTTGFGVYVAVAPASVNEFYGNSDKFYGYDPTKDATESPSTVWVYTPSQEAIGSKFAQGKPMTSDGSFTITMKAPAFQQGKDYVVLTTKAHGVGKKDKSDDTRTPVTYREAGQTPAGPTTPTVPAKQPSKQAEPEKQPTKQPSKQAEPRKQPTKQPSKQAGPNEQNPATRMKAGEKPQSRAAHHTITKRVCTTGASKVTSGSLTWGIRTSFTSYLRGPIAKGSWQLSGGANWNGSAFTFPLTSGSYDPATKSGSVKYSGSVHMTGHHGILDMTLAEPSLEIKGSTGHLYLDVKSSSMDGKKTNYGRVDFATFQVSTSGNSAIKGSSVKLTATGAKAFAGFYKAGEPMNPLSTNLTSSADKVCHNVTVDAVTGKVIGGDSGKGAGRGLPATGAEGPATDDIDLAIAGGLALTVVVSTVVVCRRHAARI</sequence>
<dbReference type="EMBL" id="PCZS01000001">
    <property type="protein sequence ID" value="REB71240.1"/>
    <property type="molecule type" value="Genomic_DNA"/>
</dbReference>
<name>A0ABX9IE25_9ACTN</name>
<accession>A0ABX9IE25</accession>
<feature type="domain" description="Htaa" evidence="3">
    <location>
        <begin position="255"/>
        <end position="407"/>
    </location>
</feature>
<feature type="chain" id="PRO_5046641797" evidence="2">
    <location>
        <begin position="32"/>
        <end position="482"/>
    </location>
</feature>
<evidence type="ECO:0000313" key="4">
    <source>
        <dbReference type="EMBL" id="REB71240.1"/>
    </source>
</evidence>
<dbReference type="RefSeq" id="WP_115938622.1">
    <property type="nucleotide sequence ID" value="NZ_PCZS01000001.1"/>
</dbReference>